<dbReference type="Gene3D" id="3.40.50.150">
    <property type="entry name" value="Vaccinia Virus protein VP39"/>
    <property type="match status" value="1"/>
</dbReference>
<feature type="compositionally biased region" description="Basic residues" evidence="5">
    <location>
        <begin position="99"/>
        <end position="111"/>
    </location>
</feature>
<feature type="compositionally biased region" description="Polar residues" evidence="5">
    <location>
        <begin position="1"/>
        <end position="12"/>
    </location>
</feature>
<sequence>MSEAPQTPQEQQGPPKPHGRGGRRGHCGSHERSPSPALEGEEGPRKHHGRHGHHGSHGRSPSPALEGQGGQRRHHGRHRHHGSHEHSPSPALEGEEAPRRHHGRHGHHGSRGRSPSPALEGQQEPHGHGHRGGPHRGGPHGRRGRPQTTASDWERSDQFHDSHLLRKDEALDAAIQNSKVNDLPPISVSPAQGQLLYLLAKSIGAKRILEVGTLGGYSTIHLARALPDDGKVITLELDEHHAKVATENITKAGLASKVDIVLGPALDSLEKLDSEQKFDFAFIDADKANMLKYFTESKRLLRKGGAIFVDNVVRDGRTADPADTSEYTVGVRKFIVAMKDDEEVEATTIGTVSGKGYDGFLYAVKK</sequence>
<name>A0AA39Q5L4_9AGAR</name>
<feature type="compositionally biased region" description="Basic residues" evidence="5">
    <location>
        <begin position="71"/>
        <end position="83"/>
    </location>
</feature>
<comment type="similarity">
    <text evidence="4">Belongs to the class I-like SAM-binding methyltransferase superfamily. Cation-dependent O-methyltransferase family.</text>
</comment>
<dbReference type="InterPro" id="IPR002935">
    <property type="entry name" value="SAM_O-MeTrfase"/>
</dbReference>
<dbReference type="AlphaFoldDB" id="A0AA39Q5L4"/>
<proteinExistence type="inferred from homology"/>
<dbReference type="InterPro" id="IPR050362">
    <property type="entry name" value="Cation-dep_OMT"/>
</dbReference>
<dbReference type="Proteomes" id="UP001175228">
    <property type="component" value="Unassembled WGS sequence"/>
</dbReference>
<dbReference type="InterPro" id="IPR029063">
    <property type="entry name" value="SAM-dependent_MTases_sf"/>
</dbReference>
<dbReference type="EMBL" id="JAUEPU010000014">
    <property type="protein sequence ID" value="KAK0496687.1"/>
    <property type="molecule type" value="Genomic_DNA"/>
</dbReference>
<evidence type="ECO:0000256" key="1">
    <source>
        <dbReference type="ARBA" id="ARBA00022603"/>
    </source>
</evidence>
<evidence type="ECO:0000313" key="6">
    <source>
        <dbReference type="EMBL" id="KAK0496687.1"/>
    </source>
</evidence>
<evidence type="ECO:0000256" key="3">
    <source>
        <dbReference type="ARBA" id="ARBA00022691"/>
    </source>
</evidence>
<evidence type="ECO:0000256" key="2">
    <source>
        <dbReference type="ARBA" id="ARBA00022679"/>
    </source>
</evidence>
<keyword evidence="2" id="KW-0808">Transferase</keyword>
<feature type="compositionally biased region" description="Basic residues" evidence="5">
    <location>
        <begin position="17"/>
        <end position="27"/>
    </location>
</feature>
<dbReference type="PANTHER" id="PTHR10509">
    <property type="entry name" value="O-METHYLTRANSFERASE-RELATED"/>
    <property type="match status" value="1"/>
</dbReference>
<dbReference type="CDD" id="cd02440">
    <property type="entry name" value="AdoMet_MTases"/>
    <property type="match status" value="1"/>
</dbReference>
<keyword evidence="3" id="KW-0949">S-adenosyl-L-methionine</keyword>
<keyword evidence="7" id="KW-1185">Reference proteome</keyword>
<feature type="compositionally biased region" description="Basic residues" evidence="5">
    <location>
        <begin position="128"/>
        <end position="145"/>
    </location>
</feature>
<protein>
    <submittedName>
        <fullName evidence="6">O-methyltransferase-domain-containing protein</fullName>
    </submittedName>
</protein>
<evidence type="ECO:0000256" key="4">
    <source>
        <dbReference type="ARBA" id="ARBA00023453"/>
    </source>
</evidence>
<comment type="caution">
    <text evidence="6">The sequence shown here is derived from an EMBL/GenBank/DDBJ whole genome shotgun (WGS) entry which is preliminary data.</text>
</comment>
<feature type="region of interest" description="Disordered" evidence="5">
    <location>
        <begin position="1"/>
        <end position="159"/>
    </location>
</feature>
<gene>
    <name evidence="6" type="ORF">EDD18DRAFT_1073616</name>
</gene>
<dbReference type="Pfam" id="PF01596">
    <property type="entry name" value="Methyltransf_3"/>
    <property type="match status" value="1"/>
</dbReference>
<dbReference type="GO" id="GO:0008171">
    <property type="term" value="F:O-methyltransferase activity"/>
    <property type="evidence" value="ECO:0007669"/>
    <property type="project" value="InterPro"/>
</dbReference>
<evidence type="ECO:0000256" key="5">
    <source>
        <dbReference type="SAM" id="MobiDB-lite"/>
    </source>
</evidence>
<dbReference type="GO" id="GO:0008757">
    <property type="term" value="F:S-adenosylmethionine-dependent methyltransferase activity"/>
    <property type="evidence" value="ECO:0007669"/>
    <property type="project" value="TreeGrafter"/>
</dbReference>
<dbReference type="SUPFAM" id="SSF53335">
    <property type="entry name" value="S-adenosyl-L-methionine-dependent methyltransferases"/>
    <property type="match status" value="1"/>
</dbReference>
<feature type="compositionally biased region" description="Basic residues" evidence="5">
    <location>
        <begin position="45"/>
        <end position="57"/>
    </location>
</feature>
<dbReference type="PANTHER" id="PTHR10509:SF14">
    <property type="entry name" value="CAFFEOYL-COA O-METHYLTRANSFERASE 3-RELATED"/>
    <property type="match status" value="1"/>
</dbReference>
<keyword evidence="1" id="KW-0489">Methyltransferase</keyword>
<organism evidence="6 7">
    <name type="scientific">Armillaria luteobubalina</name>
    <dbReference type="NCBI Taxonomy" id="153913"/>
    <lineage>
        <taxon>Eukaryota</taxon>
        <taxon>Fungi</taxon>
        <taxon>Dikarya</taxon>
        <taxon>Basidiomycota</taxon>
        <taxon>Agaricomycotina</taxon>
        <taxon>Agaricomycetes</taxon>
        <taxon>Agaricomycetidae</taxon>
        <taxon>Agaricales</taxon>
        <taxon>Marasmiineae</taxon>
        <taxon>Physalacriaceae</taxon>
        <taxon>Armillaria</taxon>
    </lineage>
</organism>
<dbReference type="PROSITE" id="PS51682">
    <property type="entry name" value="SAM_OMT_I"/>
    <property type="match status" value="1"/>
</dbReference>
<evidence type="ECO:0000313" key="7">
    <source>
        <dbReference type="Proteomes" id="UP001175228"/>
    </source>
</evidence>
<dbReference type="GO" id="GO:0032259">
    <property type="term" value="P:methylation"/>
    <property type="evidence" value="ECO:0007669"/>
    <property type="project" value="UniProtKB-KW"/>
</dbReference>
<reference evidence="6" key="1">
    <citation type="submission" date="2023-06" db="EMBL/GenBank/DDBJ databases">
        <authorList>
            <consortium name="Lawrence Berkeley National Laboratory"/>
            <person name="Ahrendt S."/>
            <person name="Sahu N."/>
            <person name="Indic B."/>
            <person name="Wong-Bajracharya J."/>
            <person name="Merenyi Z."/>
            <person name="Ke H.-M."/>
            <person name="Monk M."/>
            <person name="Kocsube S."/>
            <person name="Drula E."/>
            <person name="Lipzen A."/>
            <person name="Balint B."/>
            <person name="Henrissat B."/>
            <person name="Andreopoulos B."/>
            <person name="Martin F.M."/>
            <person name="Harder C.B."/>
            <person name="Rigling D."/>
            <person name="Ford K.L."/>
            <person name="Foster G.D."/>
            <person name="Pangilinan J."/>
            <person name="Papanicolaou A."/>
            <person name="Barry K."/>
            <person name="LaButti K."/>
            <person name="Viragh M."/>
            <person name="Koriabine M."/>
            <person name="Yan M."/>
            <person name="Riley R."/>
            <person name="Champramary S."/>
            <person name="Plett K.L."/>
            <person name="Tsai I.J."/>
            <person name="Slot J."/>
            <person name="Sipos G."/>
            <person name="Plett J."/>
            <person name="Nagy L.G."/>
            <person name="Grigoriev I.V."/>
        </authorList>
    </citation>
    <scope>NUCLEOTIDE SEQUENCE</scope>
    <source>
        <strain evidence="6">HWK02</strain>
    </source>
</reference>
<accession>A0AA39Q5L4</accession>